<reference evidence="1" key="1">
    <citation type="submission" date="2014-11" db="EMBL/GenBank/DDBJ databases">
        <authorList>
            <person name="Amaro Gonzalez C."/>
        </authorList>
    </citation>
    <scope>NUCLEOTIDE SEQUENCE</scope>
</reference>
<name>A0A0E9R003_ANGAN</name>
<sequence length="42" mass="4649">MSNFTVDGNVESHITFLVTAASFIYGCQPLRKSESSPVWTVE</sequence>
<proteinExistence type="predicted"/>
<evidence type="ECO:0000313" key="1">
    <source>
        <dbReference type="EMBL" id="JAH21668.1"/>
    </source>
</evidence>
<reference evidence="1" key="2">
    <citation type="journal article" date="2015" name="Fish Shellfish Immunol.">
        <title>Early steps in the European eel (Anguilla anguilla)-Vibrio vulnificus interaction in the gills: Role of the RtxA13 toxin.</title>
        <authorList>
            <person name="Callol A."/>
            <person name="Pajuelo D."/>
            <person name="Ebbesson L."/>
            <person name="Teles M."/>
            <person name="MacKenzie S."/>
            <person name="Amaro C."/>
        </authorList>
    </citation>
    <scope>NUCLEOTIDE SEQUENCE</scope>
</reference>
<organism evidence="1">
    <name type="scientific">Anguilla anguilla</name>
    <name type="common">European freshwater eel</name>
    <name type="synonym">Muraena anguilla</name>
    <dbReference type="NCBI Taxonomy" id="7936"/>
    <lineage>
        <taxon>Eukaryota</taxon>
        <taxon>Metazoa</taxon>
        <taxon>Chordata</taxon>
        <taxon>Craniata</taxon>
        <taxon>Vertebrata</taxon>
        <taxon>Euteleostomi</taxon>
        <taxon>Actinopterygii</taxon>
        <taxon>Neopterygii</taxon>
        <taxon>Teleostei</taxon>
        <taxon>Anguilliformes</taxon>
        <taxon>Anguillidae</taxon>
        <taxon>Anguilla</taxon>
    </lineage>
</organism>
<dbReference type="EMBL" id="GBXM01086909">
    <property type="protein sequence ID" value="JAH21668.1"/>
    <property type="molecule type" value="Transcribed_RNA"/>
</dbReference>
<dbReference type="AlphaFoldDB" id="A0A0E9R003"/>
<accession>A0A0E9R003</accession>
<protein>
    <submittedName>
        <fullName evidence="1">Uncharacterized protein</fullName>
    </submittedName>
</protein>